<dbReference type="Pfam" id="PF00665">
    <property type="entry name" value="rve"/>
    <property type="match status" value="1"/>
</dbReference>
<gene>
    <name evidence="16" type="ORF">QYM36_013305</name>
</gene>
<dbReference type="Gene3D" id="3.40.30.10">
    <property type="entry name" value="Glutaredoxin"/>
    <property type="match status" value="5"/>
</dbReference>
<dbReference type="Pfam" id="PF13848">
    <property type="entry name" value="Thioredoxin_6"/>
    <property type="match status" value="1"/>
</dbReference>
<evidence type="ECO:0000256" key="7">
    <source>
        <dbReference type="ARBA" id="ARBA00022824"/>
    </source>
</evidence>
<feature type="disulfide bond" description="Redox-active" evidence="11">
    <location>
        <begin position="467"/>
        <end position="470"/>
    </location>
</feature>
<dbReference type="GO" id="GO:0009986">
    <property type="term" value="C:cell surface"/>
    <property type="evidence" value="ECO:0007669"/>
    <property type="project" value="TreeGrafter"/>
</dbReference>
<dbReference type="Pfam" id="PF17921">
    <property type="entry name" value="Integrase_H2C2"/>
    <property type="match status" value="1"/>
</dbReference>
<dbReference type="SUPFAM" id="SSF53098">
    <property type="entry name" value="Ribonuclease H-like"/>
    <property type="match status" value="1"/>
</dbReference>
<evidence type="ECO:0000259" key="15">
    <source>
        <dbReference type="PROSITE" id="PS51352"/>
    </source>
</evidence>
<dbReference type="Pfam" id="PF00085">
    <property type="entry name" value="Thioredoxin"/>
    <property type="match status" value="3"/>
</dbReference>
<dbReference type="FunFam" id="3.40.30.10:FF:000017">
    <property type="entry name" value="Protein disulfide-isomerase A4"/>
    <property type="match status" value="1"/>
</dbReference>
<keyword evidence="17" id="KW-1185">Reference proteome</keyword>
<comment type="caution">
    <text evidence="16">The sequence shown here is derived from an EMBL/GenBank/DDBJ whole genome shotgun (WGS) entry which is preliminary data.</text>
</comment>
<dbReference type="InterPro" id="IPR017937">
    <property type="entry name" value="Thioredoxin_CS"/>
</dbReference>
<name>A0AA88KYL7_ARTSF</name>
<feature type="domain" description="Integrase catalytic" evidence="14">
    <location>
        <begin position="68"/>
        <end position="240"/>
    </location>
</feature>
<organism evidence="16 17">
    <name type="scientific">Artemia franciscana</name>
    <name type="common">Brine shrimp</name>
    <name type="synonym">Artemia sanfranciscana</name>
    <dbReference type="NCBI Taxonomy" id="6661"/>
    <lineage>
        <taxon>Eukaryota</taxon>
        <taxon>Metazoa</taxon>
        <taxon>Ecdysozoa</taxon>
        <taxon>Arthropoda</taxon>
        <taxon>Crustacea</taxon>
        <taxon>Branchiopoda</taxon>
        <taxon>Anostraca</taxon>
        <taxon>Artemiidae</taxon>
        <taxon>Artemia</taxon>
    </lineage>
</organism>
<protein>
    <recommendedName>
        <fullName evidence="4 13">Protein disulfide-isomerase</fullName>
        <ecNumber evidence="4 13">5.3.4.1</ecNumber>
    </recommendedName>
</protein>
<dbReference type="NCBIfam" id="TIGR01126">
    <property type="entry name" value="pdi_dom"/>
    <property type="match status" value="1"/>
</dbReference>
<evidence type="ECO:0000259" key="14">
    <source>
        <dbReference type="PROSITE" id="PS50994"/>
    </source>
</evidence>
<dbReference type="CDD" id="cd02961">
    <property type="entry name" value="PDI_a_family"/>
    <property type="match status" value="2"/>
</dbReference>
<dbReference type="GO" id="GO:0034976">
    <property type="term" value="P:response to endoplasmic reticulum stress"/>
    <property type="evidence" value="ECO:0007669"/>
    <property type="project" value="TreeGrafter"/>
</dbReference>
<proteinExistence type="inferred from homology"/>
<dbReference type="SUPFAM" id="SSF52833">
    <property type="entry name" value="Thioredoxin-like"/>
    <property type="match status" value="4"/>
</dbReference>
<evidence type="ECO:0000256" key="13">
    <source>
        <dbReference type="RuleBase" id="RU361130"/>
    </source>
</evidence>
<dbReference type="InterPro" id="IPR005792">
    <property type="entry name" value="Prot_disulphide_isomerase"/>
</dbReference>
<evidence type="ECO:0000256" key="12">
    <source>
        <dbReference type="RuleBase" id="RU004208"/>
    </source>
</evidence>
<evidence type="ECO:0000256" key="3">
    <source>
        <dbReference type="ARBA" id="ARBA00006347"/>
    </source>
</evidence>
<dbReference type="GO" id="GO:0003756">
    <property type="term" value="F:protein disulfide isomerase activity"/>
    <property type="evidence" value="ECO:0007669"/>
    <property type="project" value="UniProtKB-EC"/>
</dbReference>
<dbReference type="InterPro" id="IPR036249">
    <property type="entry name" value="Thioredoxin-like_sf"/>
</dbReference>
<dbReference type="PROSITE" id="PS00194">
    <property type="entry name" value="THIOREDOXIN_1"/>
    <property type="match status" value="2"/>
</dbReference>
<dbReference type="NCBIfam" id="TIGR01130">
    <property type="entry name" value="ER_PDI_fam"/>
    <property type="match status" value="1"/>
</dbReference>
<reference evidence="16" key="1">
    <citation type="submission" date="2023-07" db="EMBL/GenBank/DDBJ databases">
        <title>Chromosome-level genome assembly of Artemia franciscana.</title>
        <authorList>
            <person name="Jo E."/>
        </authorList>
    </citation>
    <scope>NUCLEOTIDE SEQUENCE</scope>
    <source>
        <tissue evidence="16">Whole body</tissue>
    </source>
</reference>
<evidence type="ECO:0000256" key="5">
    <source>
        <dbReference type="ARBA" id="ARBA00022729"/>
    </source>
</evidence>
<dbReference type="InterPro" id="IPR005788">
    <property type="entry name" value="PDI_thioredoxin-like_dom"/>
</dbReference>
<feature type="disulfide bond" description="Redox-active" evidence="11">
    <location>
        <begin position="814"/>
        <end position="817"/>
    </location>
</feature>
<dbReference type="GO" id="GO:0003676">
    <property type="term" value="F:nucleic acid binding"/>
    <property type="evidence" value="ECO:0007669"/>
    <property type="project" value="InterPro"/>
</dbReference>
<dbReference type="InterPro" id="IPR013766">
    <property type="entry name" value="Thioredoxin_domain"/>
</dbReference>
<dbReference type="GO" id="GO:0006457">
    <property type="term" value="P:protein folding"/>
    <property type="evidence" value="ECO:0007669"/>
    <property type="project" value="TreeGrafter"/>
</dbReference>
<dbReference type="PRINTS" id="PR00421">
    <property type="entry name" value="THIOREDOXIN"/>
</dbReference>
<feature type="domain" description="Thioredoxin" evidence="15">
    <location>
        <begin position="298"/>
        <end position="430"/>
    </location>
</feature>
<dbReference type="CDD" id="cd02995">
    <property type="entry name" value="PDI_a_PDI_a'_C"/>
    <property type="match status" value="1"/>
</dbReference>
<dbReference type="GO" id="GO:0015074">
    <property type="term" value="P:DNA integration"/>
    <property type="evidence" value="ECO:0007669"/>
    <property type="project" value="InterPro"/>
</dbReference>
<dbReference type="EMBL" id="JAVRJZ010000017">
    <property type="protein sequence ID" value="KAK2709587.1"/>
    <property type="molecule type" value="Genomic_DNA"/>
</dbReference>
<evidence type="ECO:0000256" key="8">
    <source>
        <dbReference type="ARBA" id="ARBA00023157"/>
    </source>
</evidence>
<keyword evidence="7" id="KW-0256">Endoplasmic reticulum</keyword>
<accession>A0AA88KYL7</accession>
<dbReference type="PANTHER" id="PTHR18929">
    <property type="entry name" value="PROTEIN DISULFIDE ISOMERASE"/>
    <property type="match status" value="1"/>
</dbReference>
<dbReference type="Gene3D" id="1.10.340.70">
    <property type="match status" value="1"/>
</dbReference>
<evidence type="ECO:0000313" key="17">
    <source>
        <dbReference type="Proteomes" id="UP001187531"/>
    </source>
</evidence>
<comment type="subcellular location">
    <subcellularLocation>
        <location evidence="2">Endoplasmic reticulum lumen</location>
    </subcellularLocation>
</comment>
<dbReference type="Gene3D" id="3.30.420.10">
    <property type="entry name" value="Ribonuclease H-like superfamily/Ribonuclease H"/>
    <property type="match status" value="1"/>
</dbReference>
<evidence type="ECO:0000256" key="2">
    <source>
        <dbReference type="ARBA" id="ARBA00004319"/>
    </source>
</evidence>
<dbReference type="InterPro" id="IPR001584">
    <property type="entry name" value="Integrase_cat-core"/>
</dbReference>
<keyword evidence="9 13" id="KW-0413">Isomerase</keyword>
<feature type="domain" description="Thioredoxin" evidence="15">
    <location>
        <begin position="434"/>
        <end position="543"/>
    </location>
</feature>
<keyword evidence="8 11" id="KW-1015">Disulfide bond</keyword>
<evidence type="ECO:0000256" key="10">
    <source>
        <dbReference type="ARBA" id="ARBA00023284"/>
    </source>
</evidence>
<comment type="catalytic activity">
    <reaction evidence="1 13">
        <text>Catalyzes the rearrangement of -S-S- bonds in proteins.</text>
        <dbReference type="EC" id="5.3.4.1"/>
    </reaction>
</comment>
<dbReference type="GO" id="GO:0005788">
    <property type="term" value="C:endoplasmic reticulum lumen"/>
    <property type="evidence" value="ECO:0007669"/>
    <property type="project" value="UniProtKB-SubCell"/>
</dbReference>
<evidence type="ECO:0000313" key="16">
    <source>
        <dbReference type="EMBL" id="KAK2709587.1"/>
    </source>
</evidence>
<evidence type="ECO:0000256" key="4">
    <source>
        <dbReference type="ARBA" id="ARBA00012723"/>
    </source>
</evidence>
<dbReference type="EC" id="5.3.4.1" evidence="4 13"/>
<evidence type="ECO:0000256" key="6">
    <source>
        <dbReference type="ARBA" id="ARBA00022737"/>
    </source>
</evidence>
<feature type="domain" description="Thioredoxin" evidence="15">
    <location>
        <begin position="764"/>
        <end position="893"/>
    </location>
</feature>
<evidence type="ECO:0000256" key="11">
    <source>
        <dbReference type="PIRSR" id="PIRSR605792-51"/>
    </source>
</evidence>
<evidence type="ECO:0000256" key="9">
    <source>
        <dbReference type="ARBA" id="ARBA00023235"/>
    </source>
</evidence>
<dbReference type="Proteomes" id="UP001187531">
    <property type="component" value="Unassembled WGS sequence"/>
</dbReference>
<keyword evidence="6" id="KW-0677">Repeat</keyword>
<dbReference type="PROSITE" id="PS50994">
    <property type="entry name" value="INTEGRASE"/>
    <property type="match status" value="1"/>
</dbReference>
<dbReference type="FunFam" id="3.40.30.10:FF:000107">
    <property type="entry name" value="Protein disulfide-isomerase 5-2"/>
    <property type="match status" value="1"/>
</dbReference>
<keyword evidence="5" id="KW-0732">Signal</keyword>
<dbReference type="AlphaFoldDB" id="A0AA88KYL7"/>
<dbReference type="InterPro" id="IPR041588">
    <property type="entry name" value="Integrase_H2C2"/>
</dbReference>
<keyword evidence="10 11" id="KW-0676">Redox-active center</keyword>
<sequence length="915" mass="105112">MIPGILKLFHEHLALGIHASFERTLWKVRKFCIFENMASTIKEFVNNCDLCNRANTKKIKPPLGKNIVPEMPFLVWALDGAGPFPITSSGNRYVLVGVDLFSSLVVLKCIPAMNTENTIKFLWENIIAYYGLPEAVLTDHGSNFDNIEIKKMFSEINCKKIYSSPYNPQCNGASENKVKILKKILSHSCGKLTQVDWDEKIPLIMLSMNSSLNTVRKFSSFTIVHGFSGKSLADLQFNKPTNLNYFDGYDSYVTRLIQNICEIHQTCLNEIKIQRSKQAIQYNKDSKETLIASGDIVYCRDTTSVDIKVVEGVGGNFRIAVDEDEVIMLTRETFNHVIMTRPTILVEFYAPWCGHCKTLAPEYAKAAKELKKLNIPLAKVDSTKEVEIAKEHMVTGFPTLTLFKGGEKVEEYNGDYSAEGIIEYMREKADPNWKPPKSSVLEANTENFDNLIKDQPLVLVEFYATYCRHCQQLAPEYEAAARRLKETRVRLIKVDGVKEKALSDAFQIKGWPTLKIFRNGRPYEYKGPRDSKGIVEYMREQLKFPSKEVFNELELKNNLDRLEATIVGFFSNKSDFFNEFTVASNEIRGTYRILHTFDENTLSYYEMNPDTVAVFQPEITHTQYENKIYRLHKPVGTFKDILNFVEEKGTPLVGLRSKHNIGFKYTERPLVVVYYDVNYDYQYVKDTEFVRKKIVKVAREFTAEHPFQFAISNEEEFAEELKYVGLEDATEDVKVVVYDRQNKFRMNPVDDFEAEDLLEFLQELIEGKHKPYYRSQSIPKVQEGPVKVIVANSFQSEVLESKKDVLLEIYAPWCGHCKALEPVYKKLALKMSNENLIIAKYDGSANDIPPLFGQIKGYPTIFFIPAFKKEEFVIYDGPKNYTDLKEFINENSSVFLTDEERIGENAIGDNTKDEL</sequence>
<comment type="similarity">
    <text evidence="3 12">Belongs to the protein disulfide isomerase family.</text>
</comment>
<evidence type="ECO:0000256" key="1">
    <source>
        <dbReference type="ARBA" id="ARBA00001182"/>
    </source>
</evidence>
<dbReference type="PROSITE" id="PS51352">
    <property type="entry name" value="THIOREDOXIN_2"/>
    <property type="match status" value="3"/>
</dbReference>
<dbReference type="InterPro" id="IPR036397">
    <property type="entry name" value="RNaseH_sf"/>
</dbReference>
<dbReference type="InterPro" id="IPR012337">
    <property type="entry name" value="RNaseH-like_sf"/>
</dbReference>
<dbReference type="PANTHER" id="PTHR18929:SF210">
    <property type="entry name" value="PROTEIN DISULFIDE-ISOMERASE A4"/>
    <property type="match status" value="1"/>
</dbReference>